<accession>A0ACC3D7Q0</accession>
<keyword evidence="2" id="KW-1185">Reference proteome</keyword>
<dbReference type="Proteomes" id="UP001186974">
    <property type="component" value="Unassembled WGS sequence"/>
</dbReference>
<gene>
    <name evidence="1" type="ORF">LTS18_003122</name>
</gene>
<protein>
    <submittedName>
        <fullName evidence="1">Uncharacterized protein</fullName>
    </submittedName>
</protein>
<name>A0ACC3D7Q0_9PEZI</name>
<comment type="caution">
    <text evidence="1">The sequence shown here is derived from an EMBL/GenBank/DDBJ whole genome shotgun (WGS) entry which is preliminary data.</text>
</comment>
<sequence length="424" mass="45234">MFPKRLQQDPRVLGLTLLITLISGANFFSVLMFWPTQAFNVYGHDPVGVGIRGLPIGFAIMGGACIVLVLLSVLKGRIRLLMVCSTVIMTAGTGAMAVAEVDNMGTLWFILILAGFGIGGILVPASIITTIICPDDLIATVAAITLSVRVIGGSIGYCTYYNVFLNKFIPLATYYIGGTMVKYGIKDPVLIREVIELTGASLIEEISHIPQIAAIPGAYETIVVAGQLAYAAAYKWVYYISIIFGVISIVAAAFLGDIGKYMDDHVAVVVDCSRNTRILPDIPSLNTSHADFDILILPGGGPGAKTFCNSKTVLQLIRKYRESGKWVAFICAGTTALVASVSDAKGGSIGEKVRVTSHPSVKEEIVDAGWEYGEEGERVVVDGKVVTSRGPGTAMLFALTIVGEMLGREKMKEVKGPMVCAEKL</sequence>
<proteinExistence type="predicted"/>
<evidence type="ECO:0000313" key="2">
    <source>
        <dbReference type="Proteomes" id="UP001186974"/>
    </source>
</evidence>
<organism evidence="1 2">
    <name type="scientific">Coniosporium uncinatum</name>
    <dbReference type="NCBI Taxonomy" id="93489"/>
    <lineage>
        <taxon>Eukaryota</taxon>
        <taxon>Fungi</taxon>
        <taxon>Dikarya</taxon>
        <taxon>Ascomycota</taxon>
        <taxon>Pezizomycotina</taxon>
        <taxon>Dothideomycetes</taxon>
        <taxon>Dothideomycetes incertae sedis</taxon>
        <taxon>Coniosporium</taxon>
    </lineage>
</organism>
<evidence type="ECO:0000313" key="1">
    <source>
        <dbReference type="EMBL" id="KAK3062902.1"/>
    </source>
</evidence>
<reference evidence="1" key="1">
    <citation type="submission" date="2024-09" db="EMBL/GenBank/DDBJ databases">
        <title>Black Yeasts Isolated from many extreme environments.</title>
        <authorList>
            <person name="Coleine C."/>
            <person name="Stajich J.E."/>
            <person name="Selbmann L."/>
        </authorList>
    </citation>
    <scope>NUCLEOTIDE SEQUENCE</scope>
    <source>
        <strain evidence="1">CCFEE 5737</strain>
    </source>
</reference>
<dbReference type="EMBL" id="JAWDJW010007076">
    <property type="protein sequence ID" value="KAK3062902.1"/>
    <property type="molecule type" value="Genomic_DNA"/>
</dbReference>